<evidence type="ECO:0000259" key="2">
    <source>
        <dbReference type="PROSITE" id="PS50144"/>
    </source>
</evidence>
<accession>A0A9D5AX21</accession>
<dbReference type="InterPro" id="IPR050804">
    <property type="entry name" value="MCC"/>
</dbReference>
<dbReference type="InterPro" id="IPR008974">
    <property type="entry name" value="TRAF-like"/>
</dbReference>
<dbReference type="PANTHER" id="PTHR46236:SF36">
    <property type="entry name" value="MATH (MEPRIN AND TRAF-C-LIKE) DOMAIN PROTEIN"/>
    <property type="match status" value="1"/>
</dbReference>
<dbReference type="SUPFAM" id="SSF49599">
    <property type="entry name" value="TRAF domain-like"/>
    <property type="match status" value="1"/>
</dbReference>
<dbReference type="PROSITE" id="PS50144">
    <property type="entry name" value="MATH"/>
    <property type="match status" value="1"/>
</dbReference>
<dbReference type="EMBL" id="JAMSHJ010000003">
    <property type="protein sequence ID" value="KAI5425168.1"/>
    <property type="molecule type" value="Genomic_DNA"/>
</dbReference>
<protein>
    <recommendedName>
        <fullName evidence="2">MATH domain-containing protein</fullName>
    </recommendedName>
</protein>
<organism evidence="3 4">
    <name type="scientific">Pisum sativum</name>
    <name type="common">Garden pea</name>
    <name type="synonym">Lathyrus oleraceus</name>
    <dbReference type="NCBI Taxonomy" id="3888"/>
    <lineage>
        <taxon>Eukaryota</taxon>
        <taxon>Viridiplantae</taxon>
        <taxon>Streptophyta</taxon>
        <taxon>Embryophyta</taxon>
        <taxon>Tracheophyta</taxon>
        <taxon>Spermatophyta</taxon>
        <taxon>Magnoliopsida</taxon>
        <taxon>eudicotyledons</taxon>
        <taxon>Gunneridae</taxon>
        <taxon>Pentapetalae</taxon>
        <taxon>rosids</taxon>
        <taxon>fabids</taxon>
        <taxon>Fabales</taxon>
        <taxon>Fabaceae</taxon>
        <taxon>Papilionoideae</taxon>
        <taxon>50 kb inversion clade</taxon>
        <taxon>NPAAA clade</taxon>
        <taxon>Hologalegina</taxon>
        <taxon>IRL clade</taxon>
        <taxon>Fabeae</taxon>
        <taxon>Lathyrus</taxon>
    </lineage>
</organism>
<keyword evidence="1" id="KW-0175">Coiled coil</keyword>
<dbReference type="CDD" id="cd00121">
    <property type="entry name" value="MATH"/>
    <property type="match status" value="1"/>
</dbReference>
<comment type="caution">
    <text evidence="3">The sequence shown here is derived from an EMBL/GenBank/DDBJ whole genome shotgun (WGS) entry which is preliminary data.</text>
</comment>
<reference evidence="3 4" key="1">
    <citation type="journal article" date="2022" name="Nat. Genet.">
        <title>Improved pea reference genome and pan-genome highlight genomic features and evolutionary characteristics.</title>
        <authorList>
            <person name="Yang T."/>
            <person name="Liu R."/>
            <person name="Luo Y."/>
            <person name="Hu S."/>
            <person name="Wang D."/>
            <person name="Wang C."/>
            <person name="Pandey M.K."/>
            <person name="Ge S."/>
            <person name="Xu Q."/>
            <person name="Li N."/>
            <person name="Li G."/>
            <person name="Huang Y."/>
            <person name="Saxena R.K."/>
            <person name="Ji Y."/>
            <person name="Li M."/>
            <person name="Yan X."/>
            <person name="He Y."/>
            <person name="Liu Y."/>
            <person name="Wang X."/>
            <person name="Xiang C."/>
            <person name="Varshney R.K."/>
            <person name="Ding H."/>
            <person name="Gao S."/>
            <person name="Zong X."/>
        </authorList>
    </citation>
    <scope>NUCLEOTIDE SEQUENCE [LARGE SCALE GENOMIC DNA]</scope>
    <source>
        <strain evidence="3 4">cv. Zhongwan 6</strain>
    </source>
</reference>
<dbReference type="Pfam" id="PF22486">
    <property type="entry name" value="MATH_2"/>
    <property type="match status" value="1"/>
</dbReference>
<dbReference type="OrthoDB" id="2116871at2759"/>
<evidence type="ECO:0000313" key="4">
    <source>
        <dbReference type="Proteomes" id="UP001058974"/>
    </source>
</evidence>
<gene>
    <name evidence="3" type="ORF">KIW84_031103</name>
</gene>
<keyword evidence="4" id="KW-1185">Reference proteome</keyword>
<evidence type="ECO:0000256" key="1">
    <source>
        <dbReference type="ARBA" id="ARBA00023054"/>
    </source>
</evidence>
<dbReference type="Gramene" id="Psat03G0110300-T1">
    <property type="protein sequence ID" value="KAI5425168.1"/>
    <property type="gene ID" value="KIW84_031103"/>
</dbReference>
<dbReference type="InterPro" id="IPR002083">
    <property type="entry name" value="MATH/TRAF_dom"/>
</dbReference>
<proteinExistence type="predicted"/>
<dbReference type="AlphaFoldDB" id="A0A9D5AX21"/>
<sequence length="305" mass="35034">MENLETSVEIFEKFRWTIENFSKLNVKNIYSEPFVAGGYPWRIILYSSGNNVDRIISIYLEAVKTTNMSEGWSRHAKYKLTVFNQLDSNLTCTRESSLEEFNEHKLNLGYHTFLPLDELDDPEEGFVVKDTCIIGAEVFVSKSTNETQMNPTAMMNVSITSRSQTSHNEVEIPLQGPDVQDPNHVTCLPVPIMVCGEPTKLTDSELFSPSLGELMDFSSVGHQEEICSDSLNEPLPKRRRKFTDLAFSSLGRVIYFLNTRKVKDMNDQACKDLQVLWEEFEKFRFDLTWLEPHVQFALGTKNNFN</sequence>
<dbReference type="PANTHER" id="PTHR46236">
    <property type="entry name" value="TRAF-LIKE SUPERFAMILY PROTEIN"/>
    <property type="match status" value="1"/>
</dbReference>
<dbReference type="Proteomes" id="UP001058974">
    <property type="component" value="Chromosome 3"/>
</dbReference>
<dbReference type="Gene3D" id="2.60.210.10">
    <property type="entry name" value="Apoptosis, Tumor Necrosis Factor Receptor Associated Protein 2, Chain A"/>
    <property type="match status" value="1"/>
</dbReference>
<name>A0A9D5AX21_PEA</name>
<feature type="domain" description="MATH" evidence="2">
    <location>
        <begin position="11"/>
        <end position="138"/>
    </location>
</feature>
<evidence type="ECO:0000313" key="3">
    <source>
        <dbReference type="EMBL" id="KAI5425168.1"/>
    </source>
</evidence>
<dbReference type="SMART" id="SM00061">
    <property type="entry name" value="MATH"/>
    <property type="match status" value="1"/>
</dbReference>